<dbReference type="GeneID" id="18931350"/>
<gene>
    <name evidence="2" type="ORF">MELLADRAFT_69888</name>
</gene>
<organism evidence="3">
    <name type="scientific">Melampsora larici-populina (strain 98AG31 / pathotype 3-4-7)</name>
    <name type="common">Poplar leaf rust fungus</name>
    <dbReference type="NCBI Taxonomy" id="747676"/>
    <lineage>
        <taxon>Eukaryota</taxon>
        <taxon>Fungi</taxon>
        <taxon>Dikarya</taxon>
        <taxon>Basidiomycota</taxon>
        <taxon>Pucciniomycotina</taxon>
        <taxon>Pucciniomycetes</taxon>
        <taxon>Pucciniales</taxon>
        <taxon>Melampsoraceae</taxon>
        <taxon>Melampsora</taxon>
    </lineage>
</organism>
<evidence type="ECO:0000313" key="2">
    <source>
        <dbReference type="EMBL" id="EGF97596.1"/>
    </source>
</evidence>
<name>F4SCN1_MELLP</name>
<dbReference type="RefSeq" id="XP_007419143.1">
    <property type="nucleotide sequence ID" value="XM_007419081.1"/>
</dbReference>
<feature type="compositionally biased region" description="Low complexity" evidence="1">
    <location>
        <begin position="378"/>
        <end position="390"/>
    </location>
</feature>
<dbReference type="Proteomes" id="UP000001072">
    <property type="component" value="Unassembled WGS sequence"/>
</dbReference>
<dbReference type="KEGG" id="mlr:MELLADRAFT_69888"/>
<evidence type="ECO:0000256" key="1">
    <source>
        <dbReference type="SAM" id="MobiDB-lite"/>
    </source>
</evidence>
<dbReference type="InParanoid" id="F4SCN1"/>
<dbReference type="AlphaFoldDB" id="F4SCN1"/>
<feature type="compositionally biased region" description="Low complexity" evidence="1">
    <location>
        <begin position="182"/>
        <end position="196"/>
    </location>
</feature>
<evidence type="ECO:0000313" key="3">
    <source>
        <dbReference type="Proteomes" id="UP000001072"/>
    </source>
</evidence>
<sequence>MTLLPEGRSSKSEVLPASVQAPPSDTERFLAAPGAVWVPSEPRPGQLPAETFTHDCSRPIWRSRTDYPEIVNWRSTRVISDDKIAVSFNGVCTEARAMNGLDHQSDPLPWCRDGVSPRREAAASARYNLDVLRPERPDSSSGEDEVMRDLLLDSEGEDQNVAPGPSAARLSSARRQRCVPHSLSSLSTPTSSATAPNVPFGGNPLIRKESPVIHPALNEDVPRTRGRRSASPARGNVAKGPRVRKPPQGLAHGQPTVSHPNQRPLPSVAPVPHQLVSNVTKITPTVQFRPFGRLTSTPAGPQPMIPLRPGSPVKSLLGARDMNRLVPHRPVAYLGREGQGPFGQPPRTTTPAAVDLCGKGRQPRLANHTGDPREPTRSARPALRAPLASSMRAEGGEGPSSWPFSSAAFWDAGPSDAPTPSPKPSSTPGRMRWGPPGYVDLFWLRHLAQFRPFAVPKEVNDRFHQLTVYVQKRLIVWMICWWIPDRSDIRSRWSRFSPASRHSHHDGFLGKQVQRHVWLAFEGFKPNSTPNIVTITR</sequence>
<dbReference type="EMBL" id="GL883214">
    <property type="protein sequence ID" value="EGF97596.1"/>
    <property type="molecule type" value="Genomic_DNA"/>
</dbReference>
<feature type="region of interest" description="Disordered" evidence="1">
    <location>
        <begin position="336"/>
        <end position="355"/>
    </location>
</feature>
<protein>
    <submittedName>
        <fullName evidence="2">Uncharacterized protein</fullName>
    </submittedName>
</protein>
<feature type="region of interest" description="Disordered" evidence="1">
    <location>
        <begin position="360"/>
        <end position="400"/>
    </location>
</feature>
<accession>F4SCN1</accession>
<keyword evidence="3" id="KW-1185">Reference proteome</keyword>
<dbReference type="HOGENOM" id="CLU_501590_0_0_1"/>
<reference evidence="3" key="1">
    <citation type="journal article" date="2011" name="Proc. Natl. Acad. Sci. U.S.A.">
        <title>Obligate biotrophy features unraveled by the genomic analysis of rust fungi.</title>
        <authorList>
            <person name="Duplessis S."/>
            <person name="Cuomo C.A."/>
            <person name="Lin Y.-C."/>
            <person name="Aerts A."/>
            <person name="Tisserant E."/>
            <person name="Veneault-Fourrey C."/>
            <person name="Joly D.L."/>
            <person name="Hacquard S."/>
            <person name="Amselem J."/>
            <person name="Cantarel B.L."/>
            <person name="Chiu R."/>
            <person name="Coutinho P.M."/>
            <person name="Feau N."/>
            <person name="Field M."/>
            <person name="Frey P."/>
            <person name="Gelhaye E."/>
            <person name="Goldberg J."/>
            <person name="Grabherr M.G."/>
            <person name="Kodira C.D."/>
            <person name="Kohler A."/>
            <person name="Kuees U."/>
            <person name="Lindquist E.A."/>
            <person name="Lucas S.M."/>
            <person name="Mago R."/>
            <person name="Mauceli E."/>
            <person name="Morin E."/>
            <person name="Murat C."/>
            <person name="Pangilinan J.L."/>
            <person name="Park R."/>
            <person name="Pearson M."/>
            <person name="Quesneville H."/>
            <person name="Rouhier N."/>
            <person name="Sakthikumar S."/>
            <person name="Salamov A.A."/>
            <person name="Schmutz J."/>
            <person name="Selles B."/>
            <person name="Shapiro H."/>
            <person name="Tanguay P."/>
            <person name="Tuskan G.A."/>
            <person name="Henrissat B."/>
            <person name="Van de Peer Y."/>
            <person name="Rouze P."/>
            <person name="Ellis J.G."/>
            <person name="Dodds P.N."/>
            <person name="Schein J.E."/>
            <person name="Zhong S."/>
            <person name="Hamelin R.C."/>
            <person name="Grigoriev I.V."/>
            <person name="Szabo L.J."/>
            <person name="Martin F."/>
        </authorList>
    </citation>
    <scope>NUCLEOTIDE SEQUENCE [LARGE SCALE GENOMIC DNA]</scope>
    <source>
        <strain evidence="3">98AG31 / pathotype 3-4-7</strain>
    </source>
</reference>
<proteinExistence type="predicted"/>
<feature type="region of interest" description="Disordered" evidence="1">
    <location>
        <begin position="1"/>
        <end position="25"/>
    </location>
</feature>
<dbReference type="VEuPathDB" id="FungiDB:MELLADRAFT_69888"/>
<feature type="region of interest" description="Disordered" evidence="1">
    <location>
        <begin position="154"/>
        <end position="262"/>
    </location>
</feature>